<dbReference type="AlphaFoldDB" id="A0A366XS66"/>
<evidence type="ECO:0000313" key="2">
    <source>
        <dbReference type="Proteomes" id="UP000253314"/>
    </source>
</evidence>
<organism evidence="1 2">
    <name type="scientific">Bacillus taeanensis</name>
    <dbReference type="NCBI Taxonomy" id="273032"/>
    <lineage>
        <taxon>Bacteria</taxon>
        <taxon>Bacillati</taxon>
        <taxon>Bacillota</taxon>
        <taxon>Bacilli</taxon>
        <taxon>Bacillales</taxon>
        <taxon>Bacillaceae</taxon>
        <taxon>Bacillus</taxon>
    </lineage>
</organism>
<evidence type="ECO:0000313" key="1">
    <source>
        <dbReference type="EMBL" id="RBW67975.1"/>
    </source>
</evidence>
<gene>
    <name evidence="1" type="ORF">DS031_19415</name>
</gene>
<comment type="caution">
    <text evidence="1">The sequence shown here is derived from an EMBL/GenBank/DDBJ whole genome shotgun (WGS) entry which is preliminary data.</text>
</comment>
<dbReference type="EMBL" id="QOCW01000027">
    <property type="protein sequence ID" value="RBW67975.1"/>
    <property type="molecule type" value="Genomic_DNA"/>
</dbReference>
<accession>A0A366XS66</accession>
<proteinExistence type="predicted"/>
<sequence length="59" mass="7285">MSEHEDNWIKILVDSRDFQETQFLVFVIKNPFIYIKFDFLHKKTGKNLFCQLFSDFLYF</sequence>
<reference evidence="1 2" key="1">
    <citation type="submission" date="2018-07" db="EMBL/GenBank/DDBJ databases">
        <title>Lottiidibacillus patelloidae gen. nov., sp. nov., isolated from the intestinal tract of a marine limpet and the reclassification of B. taeanensis BH030017T, B. algicola KMM 3737T and B. hwajinpoensis SW-72T as genus Lottiidibacillus.</title>
        <authorList>
            <person name="Liu R."/>
            <person name="Huang Z."/>
        </authorList>
    </citation>
    <scope>NUCLEOTIDE SEQUENCE [LARGE SCALE GENOMIC DNA]</scope>
    <source>
        <strain evidence="1 2">BH030017</strain>
    </source>
</reference>
<dbReference type="Proteomes" id="UP000253314">
    <property type="component" value="Unassembled WGS sequence"/>
</dbReference>
<protein>
    <submittedName>
        <fullName evidence="1">Uncharacterized protein</fullName>
    </submittedName>
</protein>
<name>A0A366XS66_9BACI</name>
<keyword evidence="2" id="KW-1185">Reference proteome</keyword>